<evidence type="ECO:0000313" key="6">
    <source>
        <dbReference type="Proteomes" id="UP000094801"/>
    </source>
</evidence>
<organism evidence="5 6">
    <name type="scientific">[Candida] arabinofermentans NRRL YB-2248</name>
    <dbReference type="NCBI Taxonomy" id="983967"/>
    <lineage>
        <taxon>Eukaryota</taxon>
        <taxon>Fungi</taxon>
        <taxon>Dikarya</taxon>
        <taxon>Ascomycota</taxon>
        <taxon>Saccharomycotina</taxon>
        <taxon>Pichiomycetes</taxon>
        <taxon>Pichiales</taxon>
        <taxon>Pichiaceae</taxon>
        <taxon>Ogataea</taxon>
        <taxon>Ogataea/Candida clade</taxon>
    </lineage>
</organism>
<dbReference type="PANTHER" id="PTHR11360:SF177">
    <property type="entry name" value="RIBOFLAVIN TRANSPORTER MCH5"/>
    <property type="match status" value="1"/>
</dbReference>
<comment type="similarity">
    <text evidence="2">Belongs to the major facilitator superfamily. Monocarboxylate porter (TC 2.A.1.13) family.</text>
</comment>
<proteinExistence type="inferred from homology"/>
<gene>
    <name evidence="5" type="ORF">CANARDRAFT_196451</name>
</gene>
<accession>A0A1E4T3K7</accession>
<dbReference type="InterPro" id="IPR020846">
    <property type="entry name" value="MFS_dom"/>
</dbReference>
<feature type="transmembrane region" description="Helical" evidence="3">
    <location>
        <begin position="464"/>
        <end position="485"/>
    </location>
</feature>
<dbReference type="PROSITE" id="PS50850">
    <property type="entry name" value="MFS"/>
    <property type="match status" value="1"/>
</dbReference>
<dbReference type="AlphaFoldDB" id="A0A1E4T3K7"/>
<name>A0A1E4T3K7_9ASCO</name>
<dbReference type="Proteomes" id="UP000094801">
    <property type="component" value="Unassembled WGS sequence"/>
</dbReference>
<dbReference type="EMBL" id="KV453850">
    <property type="protein sequence ID" value="ODV86350.1"/>
    <property type="molecule type" value="Genomic_DNA"/>
</dbReference>
<dbReference type="Pfam" id="PF07690">
    <property type="entry name" value="MFS_1"/>
    <property type="match status" value="1"/>
</dbReference>
<feature type="transmembrane region" description="Helical" evidence="3">
    <location>
        <begin position="302"/>
        <end position="325"/>
    </location>
</feature>
<feature type="transmembrane region" description="Helical" evidence="3">
    <location>
        <begin position="66"/>
        <end position="94"/>
    </location>
</feature>
<dbReference type="Gene3D" id="1.20.1250.20">
    <property type="entry name" value="MFS general substrate transporter like domains"/>
    <property type="match status" value="2"/>
</dbReference>
<evidence type="ECO:0000256" key="3">
    <source>
        <dbReference type="SAM" id="Phobius"/>
    </source>
</evidence>
<feature type="transmembrane region" description="Helical" evidence="3">
    <location>
        <begin position="165"/>
        <end position="188"/>
    </location>
</feature>
<keyword evidence="6" id="KW-1185">Reference proteome</keyword>
<dbReference type="InterPro" id="IPR050327">
    <property type="entry name" value="Proton-linked_MCT"/>
</dbReference>
<feature type="domain" description="Major facilitator superfamily (MFS) profile" evidence="4">
    <location>
        <begin position="66"/>
        <end position="486"/>
    </location>
</feature>
<feature type="transmembrane region" description="Helical" evidence="3">
    <location>
        <begin position="367"/>
        <end position="386"/>
    </location>
</feature>
<dbReference type="InterPro" id="IPR011701">
    <property type="entry name" value="MFS"/>
</dbReference>
<sequence length="495" mass="54085">MTQRTTTQQPTHSTEISVSVEQDNTSIFTERRRTFSRAPESELDYQENNDLSETLSLDYPDGGVRAYLVVFGSFLGLTVDFGIVNSIGAIQAYLNLHQFKNVSTSVTSLIFSLFTFFTYASIILSGSMFDELGARIPMAIGIVLFFIGFFACGSCNSVGSFIVTFSIIGGTSIGMLAGPLTGVISHWFMKNRAKAFGLCTLGSSVGGIMFPLLLDRLYKKLGFENAMRIIASLSTVLLIVATTLITERESIKNSNSSNVVEDYDNDASEVISIAGKLRTFGKRASCLAKKSTEFKAMRDPKYFFCVIGASFGELGLTCCLTYFASYVTFIGYSETKANTVITILNTIGIAGRYIPNIFADKIGSYNVMIIMALLVGLSTLLIWLAWSSTSYSMASIYTFAVLYGFFSSSVFSLAPSCVGSISPTKDFGKRYGTMFLFASVVLLVGMTIGGIIIGDESIESYRHFSLYCGLISLVSFVMFVCSRYCQAGFKMLKKV</sequence>
<feature type="transmembrane region" description="Helical" evidence="3">
    <location>
        <begin position="392"/>
        <end position="414"/>
    </location>
</feature>
<feature type="transmembrane region" description="Helical" evidence="3">
    <location>
        <begin position="106"/>
        <end position="124"/>
    </location>
</feature>
<evidence type="ECO:0000256" key="2">
    <source>
        <dbReference type="ARBA" id="ARBA00006727"/>
    </source>
</evidence>
<dbReference type="GO" id="GO:0022857">
    <property type="term" value="F:transmembrane transporter activity"/>
    <property type="evidence" value="ECO:0007669"/>
    <property type="project" value="InterPro"/>
</dbReference>
<feature type="transmembrane region" description="Helical" evidence="3">
    <location>
        <begin position="226"/>
        <end position="246"/>
    </location>
</feature>
<dbReference type="GO" id="GO:0016020">
    <property type="term" value="C:membrane"/>
    <property type="evidence" value="ECO:0007669"/>
    <property type="project" value="UniProtKB-SubCell"/>
</dbReference>
<feature type="transmembrane region" description="Helical" evidence="3">
    <location>
        <begin position="136"/>
        <end position="159"/>
    </location>
</feature>
<keyword evidence="3" id="KW-0472">Membrane</keyword>
<dbReference type="OrthoDB" id="6509908at2759"/>
<keyword evidence="3" id="KW-0812">Transmembrane</keyword>
<dbReference type="SUPFAM" id="SSF103473">
    <property type="entry name" value="MFS general substrate transporter"/>
    <property type="match status" value="1"/>
</dbReference>
<feature type="transmembrane region" description="Helical" evidence="3">
    <location>
        <begin position="195"/>
        <end position="214"/>
    </location>
</feature>
<keyword evidence="3" id="KW-1133">Transmembrane helix</keyword>
<feature type="transmembrane region" description="Helical" evidence="3">
    <location>
        <begin position="337"/>
        <end position="355"/>
    </location>
</feature>
<reference evidence="6" key="1">
    <citation type="submission" date="2016-04" db="EMBL/GenBank/DDBJ databases">
        <title>Comparative genomics of biotechnologically important yeasts.</title>
        <authorList>
            <consortium name="DOE Joint Genome Institute"/>
            <person name="Riley R."/>
            <person name="Haridas S."/>
            <person name="Wolfe K.H."/>
            <person name="Lopes M.R."/>
            <person name="Hittinger C.T."/>
            <person name="Goker M."/>
            <person name="Salamov A."/>
            <person name="Wisecaver J."/>
            <person name="Long T.M."/>
            <person name="Aerts A.L."/>
            <person name="Barry K."/>
            <person name="Choi C."/>
            <person name="Clum A."/>
            <person name="Coughlan A.Y."/>
            <person name="Deshpande S."/>
            <person name="Douglass A.P."/>
            <person name="Hanson S.J."/>
            <person name="Klenk H.-P."/>
            <person name="Labutti K."/>
            <person name="Lapidus A."/>
            <person name="Lindquist E."/>
            <person name="Lipzen A."/>
            <person name="Meier-Kolthoff J.P."/>
            <person name="Ohm R.A."/>
            <person name="Otillar R.P."/>
            <person name="Pangilinan J."/>
            <person name="Peng Y."/>
            <person name="Rokas A."/>
            <person name="Rosa C.A."/>
            <person name="Scheuner C."/>
            <person name="Sibirny A.A."/>
            <person name="Slot J.C."/>
            <person name="Stielow J.B."/>
            <person name="Sun H."/>
            <person name="Kurtzman C.P."/>
            <person name="Blackwell M."/>
            <person name="Grigoriev I.V."/>
            <person name="Jeffries T.W."/>
        </authorList>
    </citation>
    <scope>NUCLEOTIDE SEQUENCE [LARGE SCALE GENOMIC DNA]</scope>
    <source>
        <strain evidence="6">NRRL YB-2248</strain>
    </source>
</reference>
<dbReference type="InterPro" id="IPR036259">
    <property type="entry name" value="MFS_trans_sf"/>
</dbReference>
<comment type="subcellular location">
    <subcellularLocation>
        <location evidence="1">Membrane</location>
        <topology evidence="1">Multi-pass membrane protein</topology>
    </subcellularLocation>
</comment>
<protein>
    <recommendedName>
        <fullName evidence="4">Major facilitator superfamily (MFS) profile domain-containing protein</fullName>
    </recommendedName>
</protein>
<evidence type="ECO:0000313" key="5">
    <source>
        <dbReference type="EMBL" id="ODV86350.1"/>
    </source>
</evidence>
<evidence type="ECO:0000256" key="1">
    <source>
        <dbReference type="ARBA" id="ARBA00004141"/>
    </source>
</evidence>
<dbReference type="PANTHER" id="PTHR11360">
    <property type="entry name" value="MONOCARBOXYLATE TRANSPORTER"/>
    <property type="match status" value="1"/>
</dbReference>
<evidence type="ECO:0000259" key="4">
    <source>
        <dbReference type="PROSITE" id="PS50850"/>
    </source>
</evidence>
<feature type="transmembrane region" description="Helical" evidence="3">
    <location>
        <begin position="434"/>
        <end position="452"/>
    </location>
</feature>
<dbReference type="GO" id="GO:0032218">
    <property type="term" value="P:riboflavin transport"/>
    <property type="evidence" value="ECO:0007669"/>
    <property type="project" value="TreeGrafter"/>
</dbReference>